<dbReference type="InterPro" id="IPR036179">
    <property type="entry name" value="Ig-like_dom_sf"/>
</dbReference>
<dbReference type="CDD" id="cd00096">
    <property type="entry name" value="Ig"/>
    <property type="match status" value="3"/>
</dbReference>
<feature type="domain" description="Ig-like" evidence="1">
    <location>
        <begin position="275"/>
        <end position="357"/>
    </location>
</feature>
<dbReference type="Pfam" id="PF07679">
    <property type="entry name" value="I-set"/>
    <property type="match status" value="5"/>
</dbReference>
<name>A0A673JAK7_9TELE</name>
<sequence>GELQMVEVVKGSTAQLECEVTGTAPFEVTWFKNKNPVSSDKKYSIVSKETVAYLEIKSFESADVADYQCCISNDVGRITSKAVAKLKDPPLFVKKVENTTAVLGSAVKLQGTLKGSAPLTVQWFKDSEIVRDDDPNITTTFENNIAILAIANVAINHGGKYTCQAENEAGKQKCEATVSVQEPARFVEKPPSISVTAGDSATLECKVSGSPDLKVKWFRDGKEITGSRKCKISFKDNVAALKILSTSDAGVFTCHATNAAGHSETSGTVSVKEPPVFSLKPQNQDVIPGTTVVLTAAFTGTAPFIIKWFREDKEMLTGGTCFIKKEANSSSLELHSVKPSQSAKYTCQVSNDAGKVSCTAALFVKEPPKFVMKLDSTKLALNGSLATLECKVTGSPEISIRWYKNETEISSNDKYQMTFIDSVAKLQISNCCVEDSGDYICQASSEARSDTCSCLVTLECEVTGTAPFEVTWFKNKNPVSSDKKYSIVSKETVAYLEIKSFESADVADYQCCISNDVGRITSKAVAKLKGWYNQFQWPKLFFLLTFY</sequence>
<evidence type="ECO:0000313" key="2">
    <source>
        <dbReference type="Ensembl" id="ENSSRHP00000050806.1"/>
    </source>
</evidence>
<dbReference type="PROSITE" id="PS50835">
    <property type="entry name" value="IG_LIKE"/>
    <property type="match status" value="6"/>
</dbReference>
<feature type="domain" description="Ig-like" evidence="1">
    <location>
        <begin position="368"/>
        <end position="453"/>
    </location>
</feature>
<dbReference type="InterPro" id="IPR013098">
    <property type="entry name" value="Ig_I-set"/>
</dbReference>
<feature type="domain" description="Ig-like" evidence="1">
    <location>
        <begin position="183"/>
        <end position="270"/>
    </location>
</feature>
<dbReference type="Proteomes" id="UP000472270">
    <property type="component" value="Unassembled WGS sequence"/>
</dbReference>
<dbReference type="Gene3D" id="2.60.40.10">
    <property type="entry name" value="Immunoglobulins"/>
    <property type="match status" value="6"/>
</dbReference>
<dbReference type="AlphaFoldDB" id="A0A673JAK7"/>
<dbReference type="SUPFAM" id="SSF48726">
    <property type="entry name" value="Immunoglobulin"/>
    <property type="match status" value="6"/>
</dbReference>
<dbReference type="Ensembl" id="ENSSRHT00000052239.1">
    <property type="protein sequence ID" value="ENSSRHP00000050806.1"/>
    <property type="gene ID" value="ENSSRHG00000025587.1"/>
</dbReference>
<feature type="domain" description="Ig-like" evidence="1">
    <location>
        <begin position="456"/>
        <end position="526"/>
    </location>
</feature>
<dbReference type="InterPro" id="IPR007110">
    <property type="entry name" value="Ig-like_dom"/>
</dbReference>
<reference evidence="2" key="2">
    <citation type="submission" date="2025-09" db="UniProtKB">
        <authorList>
            <consortium name="Ensembl"/>
        </authorList>
    </citation>
    <scope>IDENTIFICATION</scope>
</reference>
<evidence type="ECO:0000259" key="1">
    <source>
        <dbReference type="PROSITE" id="PS50835"/>
    </source>
</evidence>
<dbReference type="InterPro" id="IPR013106">
    <property type="entry name" value="Ig_V-set"/>
</dbReference>
<evidence type="ECO:0000313" key="3">
    <source>
        <dbReference type="Proteomes" id="UP000472270"/>
    </source>
</evidence>
<feature type="domain" description="Ig-like" evidence="1">
    <location>
        <begin position="89"/>
        <end position="179"/>
    </location>
</feature>
<dbReference type="InterPro" id="IPR013783">
    <property type="entry name" value="Ig-like_fold"/>
</dbReference>
<reference evidence="2" key="1">
    <citation type="submission" date="2025-08" db="UniProtKB">
        <authorList>
            <consortium name="Ensembl"/>
        </authorList>
    </citation>
    <scope>IDENTIFICATION</scope>
</reference>
<dbReference type="SMART" id="SM00408">
    <property type="entry name" value="IGc2"/>
    <property type="match status" value="6"/>
</dbReference>
<protein>
    <recommendedName>
        <fullName evidence="1">Ig-like domain-containing protein</fullName>
    </recommendedName>
</protein>
<dbReference type="InterPro" id="IPR003599">
    <property type="entry name" value="Ig_sub"/>
</dbReference>
<proteinExistence type="predicted"/>
<dbReference type="PANTHER" id="PTHR47633">
    <property type="entry name" value="IMMUNOGLOBULIN"/>
    <property type="match status" value="1"/>
</dbReference>
<dbReference type="FunFam" id="2.60.40.10:FF:000022">
    <property type="entry name" value="Cardiac titin"/>
    <property type="match status" value="6"/>
</dbReference>
<dbReference type="InterPro" id="IPR003598">
    <property type="entry name" value="Ig_sub2"/>
</dbReference>
<dbReference type="SMART" id="SM00406">
    <property type="entry name" value="IGv"/>
    <property type="match status" value="4"/>
</dbReference>
<keyword evidence="3" id="KW-1185">Reference proteome</keyword>
<accession>A0A673JAK7</accession>
<organism evidence="2 3">
    <name type="scientific">Sinocyclocheilus rhinocerous</name>
    <dbReference type="NCBI Taxonomy" id="307959"/>
    <lineage>
        <taxon>Eukaryota</taxon>
        <taxon>Metazoa</taxon>
        <taxon>Chordata</taxon>
        <taxon>Craniata</taxon>
        <taxon>Vertebrata</taxon>
        <taxon>Euteleostomi</taxon>
        <taxon>Actinopterygii</taxon>
        <taxon>Neopterygii</taxon>
        <taxon>Teleostei</taxon>
        <taxon>Ostariophysi</taxon>
        <taxon>Cypriniformes</taxon>
        <taxon>Cyprinidae</taxon>
        <taxon>Cyprininae</taxon>
        <taxon>Sinocyclocheilus</taxon>
    </lineage>
</organism>
<feature type="domain" description="Ig-like" evidence="1">
    <location>
        <begin position="1"/>
        <end position="84"/>
    </location>
</feature>
<dbReference type="SMART" id="SM00409">
    <property type="entry name" value="IG"/>
    <property type="match status" value="5"/>
</dbReference>